<keyword evidence="2" id="KW-1185">Reference proteome</keyword>
<dbReference type="STRING" id="1793.AWC04_11020"/>
<name>A0A1X1RD10_MYCFA</name>
<dbReference type="OrthoDB" id="3482508at2"/>
<comment type="caution">
    <text evidence="1">The sequence shown here is derived from an EMBL/GenBank/DDBJ whole genome shotgun (WGS) entry which is preliminary data.</text>
</comment>
<dbReference type="RefSeq" id="WP_085096039.1">
    <property type="nucleotide sequence ID" value="NZ_AP022603.1"/>
</dbReference>
<dbReference type="EMBL" id="LQOJ01000039">
    <property type="protein sequence ID" value="ORV03157.1"/>
    <property type="molecule type" value="Genomic_DNA"/>
</dbReference>
<reference evidence="1 2" key="1">
    <citation type="submission" date="2016-01" db="EMBL/GenBank/DDBJ databases">
        <title>The new phylogeny of the genus Mycobacterium.</title>
        <authorList>
            <person name="Tarcisio F."/>
            <person name="Conor M."/>
            <person name="Antonella G."/>
            <person name="Elisabetta G."/>
            <person name="Giulia F.S."/>
            <person name="Sara T."/>
            <person name="Anna F."/>
            <person name="Clotilde B."/>
            <person name="Roberto B."/>
            <person name="Veronica D.S."/>
            <person name="Fabio R."/>
            <person name="Monica P."/>
            <person name="Olivier J."/>
            <person name="Enrico T."/>
            <person name="Nicola S."/>
        </authorList>
    </citation>
    <scope>NUCLEOTIDE SEQUENCE [LARGE SCALE GENOMIC DNA]</scope>
    <source>
        <strain evidence="1 2">DSM 44179</strain>
    </source>
</reference>
<dbReference type="Proteomes" id="UP000193484">
    <property type="component" value="Unassembled WGS sequence"/>
</dbReference>
<protein>
    <submittedName>
        <fullName evidence="1">Uncharacterized protein</fullName>
    </submittedName>
</protein>
<evidence type="ECO:0000313" key="1">
    <source>
        <dbReference type="EMBL" id="ORV03157.1"/>
    </source>
</evidence>
<dbReference type="AlphaFoldDB" id="A0A1X1RD10"/>
<accession>A0A1X1RD10</accession>
<sequence>MSEESKTRSLAGYAGVVLAAAGVSHFVKPGIYEPATTAAFPDNTRRHVYTNGGIETLLGLSLIAPRTRRIGLAGIVAYLAYLGGNLLRGKS</sequence>
<evidence type="ECO:0000313" key="2">
    <source>
        <dbReference type="Proteomes" id="UP000193484"/>
    </source>
</evidence>
<organism evidence="1 2">
    <name type="scientific">Mycolicibacterium fallax</name>
    <name type="common">Mycobacterium fallax</name>
    <dbReference type="NCBI Taxonomy" id="1793"/>
    <lineage>
        <taxon>Bacteria</taxon>
        <taxon>Bacillati</taxon>
        <taxon>Actinomycetota</taxon>
        <taxon>Actinomycetes</taxon>
        <taxon>Mycobacteriales</taxon>
        <taxon>Mycobacteriaceae</taxon>
        <taxon>Mycolicibacterium</taxon>
    </lineage>
</organism>
<proteinExistence type="predicted"/>
<gene>
    <name evidence="1" type="ORF">AWC04_11020</name>
</gene>